<feature type="compositionally biased region" description="Polar residues" evidence="1">
    <location>
        <begin position="215"/>
        <end position="225"/>
    </location>
</feature>
<reference evidence="2 3" key="2">
    <citation type="submission" date="2018-11" db="EMBL/GenBank/DDBJ databases">
        <authorList>
            <consortium name="Pathogen Informatics"/>
        </authorList>
    </citation>
    <scope>NUCLEOTIDE SEQUENCE [LARGE SCALE GENOMIC DNA]</scope>
    <source>
        <strain evidence="2 3">Egypt</strain>
    </source>
</reference>
<dbReference type="AlphaFoldDB" id="A0A183A3Q5"/>
<feature type="compositionally biased region" description="Polar residues" evidence="1">
    <location>
        <begin position="38"/>
        <end position="51"/>
    </location>
</feature>
<evidence type="ECO:0000313" key="4">
    <source>
        <dbReference type="WBParaSite" id="ECPE_0000159001-mRNA-1"/>
    </source>
</evidence>
<feature type="region of interest" description="Disordered" evidence="1">
    <location>
        <begin position="1"/>
        <end position="63"/>
    </location>
</feature>
<evidence type="ECO:0000313" key="3">
    <source>
        <dbReference type="Proteomes" id="UP000272942"/>
    </source>
</evidence>
<keyword evidence="3" id="KW-1185">Reference proteome</keyword>
<organism evidence="4">
    <name type="scientific">Echinostoma caproni</name>
    <dbReference type="NCBI Taxonomy" id="27848"/>
    <lineage>
        <taxon>Eukaryota</taxon>
        <taxon>Metazoa</taxon>
        <taxon>Spiralia</taxon>
        <taxon>Lophotrochozoa</taxon>
        <taxon>Platyhelminthes</taxon>
        <taxon>Trematoda</taxon>
        <taxon>Digenea</taxon>
        <taxon>Plagiorchiida</taxon>
        <taxon>Echinostomata</taxon>
        <taxon>Echinostomatoidea</taxon>
        <taxon>Echinostomatidae</taxon>
        <taxon>Echinostoma</taxon>
    </lineage>
</organism>
<protein>
    <submittedName>
        <fullName evidence="4">Period circadian protein</fullName>
    </submittedName>
</protein>
<feature type="compositionally biased region" description="Low complexity" evidence="1">
    <location>
        <begin position="1"/>
        <end position="23"/>
    </location>
</feature>
<feature type="compositionally biased region" description="Polar residues" evidence="1">
    <location>
        <begin position="162"/>
        <end position="173"/>
    </location>
</feature>
<dbReference type="Proteomes" id="UP000272942">
    <property type="component" value="Unassembled WGS sequence"/>
</dbReference>
<feature type="compositionally biased region" description="Low complexity" evidence="1">
    <location>
        <begin position="231"/>
        <end position="242"/>
    </location>
</feature>
<feature type="compositionally biased region" description="Low complexity" evidence="1">
    <location>
        <begin position="125"/>
        <end position="141"/>
    </location>
</feature>
<sequence>MGKSETNTPSATSSNSSDGGSKTIGKNLQAEPVKENSDYSGHPSNQNSANLSGSHVSTTLSSSVPTTFVTKSDSVYVAPNSQALPQQLPMSSTTSGSAAAAGANSSASQPRRRISDIVDKLRAKSSSSSSSTSGSGATSAGPDGPVAPEIDRSNPSCEPFETTASQSASGQSDQRGDNIFEKFCSSAPTPTDSKQSGQGDGAHRSPVFSAEVNIGQGSSSNQTSPYHAATDDGPVDGTTTTGNSDERPVDDEPTNGSTTSSKPKSKQYEVSHPIYVHFGPIWH</sequence>
<proteinExistence type="predicted"/>
<dbReference type="EMBL" id="UZAN01011469">
    <property type="protein sequence ID" value="VDP42060.1"/>
    <property type="molecule type" value="Genomic_DNA"/>
</dbReference>
<feature type="compositionally biased region" description="Low complexity" evidence="1">
    <location>
        <begin position="52"/>
        <end position="63"/>
    </location>
</feature>
<evidence type="ECO:0000313" key="2">
    <source>
        <dbReference type="EMBL" id="VDP42060.1"/>
    </source>
</evidence>
<evidence type="ECO:0000256" key="1">
    <source>
        <dbReference type="SAM" id="MobiDB-lite"/>
    </source>
</evidence>
<reference evidence="4" key="1">
    <citation type="submission" date="2016-06" db="UniProtKB">
        <authorList>
            <consortium name="WormBaseParasite"/>
        </authorList>
    </citation>
    <scope>IDENTIFICATION</scope>
</reference>
<accession>A0A183A3Q5</accession>
<feature type="region of interest" description="Disordered" evidence="1">
    <location>
        <begin position="84"/>
        <end position="272"/>
    </location>
</feature>
<feature type="compositionally biased region" description="Basic and acidic residues" evidence="1">
    <location>
        <begin position="113"/>
        <end position="122"/>
    </location>
</feature>
<feature type="compositionally biased region" description="Polar residues" evidence="1">
    <location>
        <begin position="186"/>
        <end position="197"/>
    </location>
</feature>
<gene>
    <name evidence="2" type="ORF">ECPE_LOCUS1590</name>
</gene>
<feature type="compositionally biased region" description="Low complexity" evidence="1">
    <location>
        <begin position="91"/>
        <end position="108"/>
    </location>
</feature>
<dbReference type="WBParaSite" id="ECPE_0000159001-mRNA-1">
    <property type="protein sequence ID" value="ECPE_0000159001-mRNA-1"/>
    <property type="gene ID" value="ECPE_0000159001"/>
</dbReference>
<name>A0A183A3Q5_9TREM</name>